<dbReference type="Proteomes" id="UP000094056">
    <property type="component" value="Unassembled WGS sequence"/>
</dbReference>
<dbReference type="AlphaFoldDB" id="A0A1E3XCD3"/>
<comment type="caution">
    <text evidence="1">The sequence shown here is derived from an EMBL/GenBank/DDBJ whole genome shotgun (WGS) entry which is preliminary data.</text>
</comment>
<reference evidence="1 2" key="1">
    <citation type="submission" date="2016-07" db="EMBL/GenBank/DDBJ databases">
        <title>Draft genome of Scalindua rubra, obtained from a brine-seawater interface in the Red Sea, sheds light on salt adaptation in anammox bacteria.</title>
        <authorList>
            <person name="Speth D.R."/>
            <person name="Lagkouvardos I."/>
            <person name="Wang Y."/>
            <person name="Qian P.-Y."/>
            <person name="Dutilh B.E."/>
            <person name="Jetten M.S."/>
        </authorList>
    </citation>
    <scope>NUCLEOTIDE SEQUENCE [LARGE SCALE GENOMIC DNA]</scope>
    <source>
        <strain evidence="1">BSI-1</strain>
    </source>
</reference>
<evidence type="ECO:0000313" key="2">
    <source>
        <dbReference type="Proteomes" id="UP000094056"/>
    </source>
</evidence>
<proteinExistence type="predicted"/>
<gene>
    <name evidence="1" type="ORF">SCARUB_01561</name>
</gene>
<protein>
    <submittedName>
        <fullName evidence="1">Uncharacterized protein</fullName>
    </submittedName>
</protein>
<accession>A0A1E3XCD3</accession>
<sequence length="37" mass="4398">MNLLNVGIFERLAENSVVLYMLQNRRMFIKHTYAKAI</sequence>
<dbReference type="EMBL" id="MAYW01000032">
    <property type="protein sequence ID" value="ODS33307.1"/>
    <property type="molecule type" value="Genomic_DNA"/>
</dbReference>
<organism evidence="1 2">
    <name type="scientific">Candidatus Scalindua rubra</name>
    <dbReference type="NCBI Taxonomy" id="1872076"/>
    <lineage>
        <taxon>Bacteria</taxon>
        <taxon>Pseudomonadati</taxon>
        <taxon>Planctomycetota</taxon>
        <taxon>Candidatus Brocadiia</taxon>
        <taxon>Candidatus Brocadiales</taxon>
        <taxon>Candidatus Scalinduaceae</taxon>
        <taxon>Candidatus Scalindua</taxon>
    </lineage>
</organism>
<name>A0A1E3XCD3_9BACT</name>
<evidence type="ECO:0000313" key="1">
    <source>
        <dbReference type="EMBL" id="ODS33307.1"/>
    </source>
</evidence>